<dbReference type="Gene3D" id="1.25.40.20">
    <property type="entry name" value="Ankyrin repeat-containing domain"/>
    <property type="match status" value="1"/>
</dbReference>
<feature type="region of interest" description="Disordered" evidence="2">
    <location>
        <begin position="113"/>
        <end position="172"/>
    </location>
</feature>
<comment type="caution">
    <text evidence="3">The sequence shown here is derived from an EMBL/GenBank/DDBJ whole genome shotgun (WGS) entry which is preliminary data.</text>
</comment>
<evidence type="ECO:0000313" key="4">
    <source>
        <dbReference type="Proteomes" id="UP001428341"/>
    </source>
</evidence>
<dbReference type="GO" id="GO:0043328">
    <property type="term" value="P:protein transport to vacuole involved in ubiquitin-dependent protein catabolic process via the multivesicular body sorting pathway"/>
    <property type="evidence" value="ECO:0007669"/>
    <property type="project" value="TreeGrafter"/>
</dbReference>
<gene>
    <name evidence="3" type="ORF">WN944_002475</name>
</gene>
<feature type="repeat" description="ANK" evidence="1">
    <location>
        <begin position="211"/>
        <end position="243"/>
    </location>
</feature>
<keyword evidence="4" id="KW-1185">Reference proteome</keyword>
<dbReference type="PROSITE" id="PS50088">
    <property type="entry name" value="ANK_REPEAT"/>
    <property type="match status" value="1"/>
</dbReference>
<evidence type="ECO:0000256" key="1">
    <source>
        <dbReference type="PROSITE-ProRule" id="PRU00023"/>
    </source>
</evidence>
<dbReference type="EMBL" id="JBCGBO010000004">
    <property type="protein sequence ID" value="KAK9210106.1"/>
    <property type="molecule type" value="Genomic_DNA"/>
</dbReference>
<evidence type="ECO:0000256" key="2">
    <source>
        <dbReference type="SAM" id="MobiDB-lite"/>
    </source>
</evidence>
<dbReference type="GO" id="GO:0006623">
    <property type="term" value="P:protein targeting to vacuole"/>
    <property type="evidence" value="ECO:0007669"/>
    <property type="project" value="TreeGrafter"/>
</dbReference>
<dbReference type="PROSITE" id="PS50297">
    <property type="entry name" value="ANK_REP_REGION"/>
    <property type="match status" value="1"/>
</dbReference>
<organism evidence="3 4">
    <name type="scientific">Citrus x changshan-huyou</name>
    <dbReference type="NCBI Taxonomy" id="2935761"/>
    <lineage>
        <taxon>Eukaryota</taxon>
        <taxon>Viridiplantae</taxon>
        <taxon>Streptophyta</taxon>
        <taxon>Embryophyta</taxon>
        <taxon>Tracheophyta</taxon>
        <taxon>Spermatophyta</taxon>
        <taxon>Magnoliopsida</taxon>
        <taxon>eudicotyledons</taxon>
        <taxon>Gunneridae</taxon>
        <taxon>Pentapetalae</taxon>
        <taxon>rosids</taxon>
        <taxon>malvids</taxon>
        <taxon>Sapindales</taxon>
        <taxon>Rutaceae</taxon>
        <taxon>Aurantioideae</taxon>
        <taxon>Citrus</taxon>
    </lineage>
</organism>
<protein>
    <submittedName>
        <fullName evidence="3">Uncharacterized protein</fullName>
    </submittedName>
</protein>
<dbReference type="PANTHER" id="PTHR47794">
    <property type="entry name" value="VACUOLAR PROTEIN SORTING-ASSOCIATED PROTEIN 27"/>
    <property type="match status" value="1"/>
</dbReference>
<reference evidence="3 4" key="1">
    <citation type="submission" date="2024-05" db="EMBL/GenBank/DDBJ databases">
        <title>Haplotype-resolved chromosome-level genome assembly of Huyou (Citrus changshanensis).</title>
        <authorList>
            <person name="Miao C."/>
            <person name="Chen W."/>
            <person name="Wu Y."/>
            <person name="Wang L."/>
            <person name="Zhao S."/>
            <person name="Grierson D."/>
            <person name="Xu C."/>
            <person name="Chen K."/>
        </authorList>
    </citation>
    <scope>NUCLEOTIDE SEQUENCE [LARGE SCALE GENOMIC DNA]</scope>
    <source>
        <strain evidence="3">01-14</strain>
        <tissue evidence="3">Leaf</tissue>
    </source>
</reference>
<dbReference type="GO" id="GO:0033565">
    <property type="term" value="C:ESCRT-0 complex"/>
    <property type="evidence" value="ECO:0007669"/>
    <property type="project" value="TreeGrafter"/>
</dbReference>
<feature type="compositionally biased region" description="Polar residues" evidence="2">
    <location>
        <begin position="115"/>
        <end position="135"/>
    </location>
</feature>
<keyword evidence="1" id="KW-0040">ANK repeat</keyword>
<dbReference type="AlphaFoldDB" id="A0AAP0MLR3"/>
<feature type="compositionally biased region" description="Low complexity" evidence="2">
    <location>
        <begin position="149"/>
        <end position="160"/>
    </location>
</feature>
<dbReference type="InterPro" id="IPR002110">
    <property type="entry name" value="Ankyrin_rpt"/>
</dbReference>
<dbReference type="SMART" id="SM00248">
    <property type="entry name" value="ANK"/>
    <property type="match status" value="2"/>
</dbReference>
<sequence>MSIEPPAFQEATRCDVCKCSFNTFRRRTLPQFGIHTNVRVCADCFNSSSRTGKDNLQVSSDGVNSVTDTFSRLDIDSDKDPKVESVVKRHPVSSVLECKCGMPLCICEAPAPAASTETRPPQMKSSSTSAGQSNPKPKKTENTARNRGSTSNSNFSSIFNPGQVTNGATDKPRMEYEVNGEGLRDAIKNGDAAAVKKLLSEGVDANFCDKQGMSLLHLAALFNRTDIAFILMESGANMDCKNAQGNCSGYLLSYSQFWFGGVDYSLTKCDKRWKMIKTMSAAPHLSESKRLVQVLSFTLDITSTKCCQSLSAIRHAAIHGVPIRIPFQVAWLVYTDKIADPYLTHFYGLYVKNFCGRFAEGFYNRHLLLILKL</sequence>
<evidence type="ECO:0000313" key="3">
    <source>
        <dbReference type="EMBL" id="KAK9210106.1"/>
    </source>
</evidence>
<dbReference type="Proteomes" id="UP001428341">
    <property type="component" value="Unassembled WGS sequence"/>
</dbReference>
<dbReference type="GO" id="GO:0043130">
    <property type="term" value="F:ubiquitin binding"/>
    <property type="evidence" value="ECO:0007669"/>
    <property type="project" value="TreeGrafter"/>
</dbReference>
<dbReference type="InterPro" id="IPR036770">
    <property type="entry name" value="Ankyrin_rpt-contain_sf"/>
</dbReference>
<dbReference type="GO" id="GO:0032266">
    <property type="term" value="F:phosphatidylinositol-3-phosphate binding"/>
    <property type="evidence" value="ECO:0007669"/>
    <property type="project" value="TreeGrafter"/>
</dbReference>
<accession>A0AAP0MLR3</accession>
<dbReference type="Pfam" id="PF12796">
    <property type="entry name" value="Ank_2"/>
    <property type="match status" value="1"/>
</dbReference>
<dbReference type="SUPFAM" id="SSF48403">
    <property type="entry name" value="Ankyrin repeat"/>
    <property type="match status" value="1"/>
</dbReference>
<name>A0AAP0MLR3_9ROSI</name>
<dbReference type="PANTHER" id="PTHR47794:SF1">
    <property type="entry name" value="VACUOLAR PROTEIN SORTING-ASSOCIATED PROTEIN 27"/>
    <property type="match status" value="1"/>
</dbReference>
<proteinExistence type="predicted"/>